<protein>
    <submittedName>
        <fullName evidence="2">Uncharacterized protein</fullName>
    </submittedName>
</protein>
<reference evidence="2 4" key="1">
    <citation type="submission" date="2014-02" db="EMBL/GenBank/DDBJ databases">
        <title>Draft genome sequence of Rickettsia buchneri sp. nov. ISO7T.</title>
        <authorList>
            <person name="Felsheim R.F."/>
            <person name="Kurtti T.J."/>
            <person name="Munderloh U.G."/>
        </authorList>
    </citation>
    <scope>NUCLEOTIDE SEQUENCE [LARGE SCALE GENOMIC DNA]</scope>
    <source>
        <strain evidence="2 4">ISO7</strain>
    </source>
</reference>
<organism evidence="2 4">
    <name type="scientific">Rickettsia tamurae subsp. buchneri</name>
    <dbReference type="NCBI Taxonomy" id="1462938"/>
    <lineage>
        <taxon>Bacteria</taxon>
        <taxon>Pseudomonadati</taxon>
        <taxon>Pseudomonadota</taxon>
        <taxon>Alphaproteobacteria</taxon>
        <taxon>Rickettsiales</taxon>
        <taxon>Rickettsiaceae</taxon>
        <taxon>Rickettsieae</taxon>
        <taxon>Rickettsia</taxon>
        <taxon>spotted fever group</taxon>
    </lineage>
</organism>
<feature type="transmembrane region" description="Helical" evidence="1">
    <location>
        <begin position="12"/>
        <end position="36"/>
    </location>
</feature>
<evidence type="ECO:0000313" key="3">
    <source>
        <dbReference type="EMBL" id="KDO03383.1"/>
    </source>
</evidence>
<keyword evidence="4" id="KW-1185">Reference proteome</keyword>
<comment type="caution">
    <text evidence="2">The sequence shown here is derived from an EMBL/GenBank/DDBJ whole genome shotgun (WGS) entry which is preliminary data.</text>
</comment>
<dbReference type="RefSeq" id="WP_037213837.1">
    <property type="nucleotide sequence ID" value="NZ_CP113531.1"/>
</dbReference>
<sequence>MLNKTTINLRNYSLVIIFLVLCNLKFDTAYAIGYMLHDDSILELQIAKDAPTRISIEGEKINDVFIHPKDAAEVVVHNSGCLFILPQVGNNKVYLTIISESGIVQDLSLRFIGKNPSPIRLLKFDLVQDLAQTTNIKQEKKNENKQISRNK</sequence>
<dbReference type="EMBL" id="JFKF01000114">
    <property type="protein sequence ID" value="KDO02754.1"/>
    <property type="molecule type" value="Genomic_DNA"/>
</dbReference>
<dbReference type="Proteomes" id="UP000027161">
    <property type="component" value="Unassembled WGS sequence"/>
</dbReference>
<accession>A0A8E0WLH4</accession>
<keyword evidence="1" id="KW-0812">Transmembrane</keyword>
<dbReference type="AlphaFoldDB" id="A0A8E0WLH4"/>
<evidence type="ECO:0000313" key="2">
    <source>
        <dbReference type="EMBL" id="KDO02754.1"/>
    </source>
</evidence>
<gene>
    <name evidence="3" type="ORF">REISMN_01735</name>
    <name evidence="2" type="ORF">REISMN_05295</name>
</gene>
<name>A0A8E0WLH4_9RICK</name>
<dbReference type="EMBL" id="JFKF01000035">
    <property type="protein sequence ID" value="KDO03383.1"/>
    <property type="molecule type" value="Genomic_DNA"/>
</dbReference>
<proteinExistence type="predicted"/>
<evidence type="ECO:0000313" key="4">
    <source>
        <dbReference type="Proteomes" id="UP000027161"/>
    </source>
</evidence>
<keyword evidence="1" id="KW-1133">Transmembrane helix</keyword>
<evidence type="ECO:0000256" key="1">
    <source>
        <dbReference type="SAM" id="Phobius"/>
    </source>
</evidence>
<keyword evidence="1" id="KW-0472">Membrane</keyword>